<dbReference type="Proteomes" id="UP001367508">
    <property type="component" value="Unassembled WGS sequence"/>
</dbReference>
<sequence>MAKSIVSNLRSLLETLLCQSNVMEHLIAAENKKGAVAARTRLHIPPKASSYVVSYSETEPSHLIVCALALLKIASEMTEVNDEDGRNGKVVKPPKKSSLKEEEDIELENNDQDTEAPCSVVSRAASKSISNMNQLGLDKAIPK</sequence>
<feature type="region of interest" description="Disordered" evidence="1">
    <location>
        <begin position="79"/>
        <end position="122"/>
    </location>
</feature>
<evidence type="ECO:0000256" key="1">
    <source>
        <dbReference type="SAM" id="MobiDB-lite"/>
    </source>
</evidence>
<name>A0AAN9LKZ9_CANGL</name>
<reference evidence="2 3" key="1">
    <citation type="submission" date="2024-01" db="EMBL/GenBank/DDBJ databases">
        <title>The genomes of 5 underutilized Papilionoideae crops provide insights into root nodulation and disease resistanc.</title>
        <authorList>
            <person name="Jiang F."/>
        </authorList>
    </citation>
    <scope>NUCLEOTIDE SEQUENCE [LARGE SCALE GENOMIC DNA]</scope>
    <source>
        <strain evidence="2">LVBAO_FW01</strain>
        <tissue evidence="2">Leaves</tissue>
    </source>
</reference>
<evidence type="ECO:0000313" key="2">
    <source>
        <dbReference type="EMBL" id="KAK7337975.1"/>
    </source>
</evidence>
<comment type="caution">
    <text evidence="2">The sequence shown here is derived from an EMBL/GenBank/DDBJ whole genome shotgun (WGS) entry which is preliminary data.</text>
</comment>
<protein>
    <submittedName>
        <fullName evidence="2">Uncharacterized protein</fullName>
    </submittedName>
</protein>
<keyword evidence="3" id="KW-1185">Reference proteome</keyword>
<evidence type="ECO:0000313" key="3">
    <source>
        <dbReference type="Proteomes" id="UP001367508"/>
    </source>
</evidence>
<organism evidence="2 3">
    <name type="scientific">Canavalia gladiata</name>
    <name type="common">Sword bean</name>
    <name type="synonym">Dolichos gladiatus</name>
    <dbReference type="NCBI Taxonomy" id="3824"/>
    <lineage>
        <taxon>Eukaryota</taxon>
        <taxon>Viridiplantae</taxon>
        <taxon>Streptophyta</taxon>
        <taxon>Embryophyta</taxon>
        <taxon>Tracheophyta</taxon>
        <taxon>Spermatophyta</taxon>
        <taxon>Magnoliopsida</taxon>
        <taxon>eudicotyledons</taxon>
        <taxon>Gunneridae</taxon>
        <taxon>Pentapetalae</taxon>
        <taxon>rosids</taxon>
        <taxon>fabids</taxon>
        <taxon>Fabales</taxon>
        <taxon>Fabaceae</taxon>
        <taxon>Papilionoideae</taxon>
        <taxon>50 kb inversion clade</taxon>
        <taxon>NPAAA clade</taxon>
        <taxon>indigoferoid/millettioid clade</taxon>
        <taxon>Phaseoleae</taxon>
        <taxon>Canavalia</taxon>
    </lineage>
</organism>
<proteinExistence type="predicted"/>
<feature type="compositionally biased region" description="Acidic residues" evidence="1">
    <location>
        <begin position="101"/>
        <end position="114"/>
    </location>
</feature>
<dbReference type="AlphaFoldDB" id="A0AAN9LKZ9"/>
<gene>
    <name evidence="2" type="ORF">VNO77_18569</name>
</gene>
<dbReference type="EMBL" id="JAYMYQ010000004">
    <property type="protein sequence ID" value="KAK7337975.1"/>
    <property type="molecule type" value="Genomic_DNA"/>
</dbReference>
<accession>A0AAN9LKZ9</accession>